<dbReference type="PANTHER" id="PTHR13393">
    <property type="entry name" value="SAM-DEPENDENT METHYLTRANSFERASE"/>
    <property type="match status" value="1"/>
</dbReference>
<evidence type="ECO:0000256" key="3">
    <source>
        <dbReference type="ARBA" id="ARBA00022603"/>
    </source>
</evidence>
<dbReference type="EC" id="2.1.1.181" evidence="6"/>
<keyword evidence="9" id="KW-1185">Reference proteome</keyword>
<evidence type="ECO:0000256" key="1">
    <source>
        <dbReference type="ARBA" id="ARBA00022490"/>
    </source>
</evidence>
<evidence type="ECO:0000256" key="7">
    <source>
        <dbReference type="SAM" id="MobiDB-lite"/>
    </source>
</evidence>
<protein>
    <recommendedName>
        <fullName evidence="6">Ribosomal RNA large subunit methyltransferase F</fullName>
        <ecNumber evidence="6">2.1.1.181</ecNumber>
    </recommendedName>
    <alternativeName>
        <fullName evidence="6">23S rRNA mA1618 methyltransferase</fullName>
    </alternativeName>
    <alternativeName>
        <fullName evidence="6">rRNA adenine N-6-methyltransferase</fullName>
    </alternativeName>
</protein>
<organism evidence="8 9">
    <name type="scientific">Vibrio olivae</name>
    <dbReference type="NCBI Taxonomy" id="1243002"/>
    <lineage>
        <taxon>Bacteria</taxon>
        <taxon>Pseudomonadati</taxon>
        <taxon>Pseudomonadota</taxon>
        <taxon>Gammaproteobacteria</taxon>
        <taxon>Vibrionales</taxon>
        <taxon>Vibrionaceae</taxon>
        <taxon>Vibrio</taxon>
    </lineage>
</organism>
<dbReference type="InterPro" id="IPR029063">
    <property type="entry name" value="SAM-dependent_MTases_sf"/>
</dbReference>
<keyword evidence="4 6" id="KW-0808">Transferase</keyword>
<dbReference type="SUPFAM" id="SSF53335">
    <property type="entry name" value="S-adenosyl-L-methionine-dependent methyltransferases"/>
    <property type="match status" value="1"/>
</dbReference>
<dbReference type="Gene3D" id="3.40.50.150">
    <property type="entry name" value="Vaccinia Virus protein VP39"/>
    <property type="match status" value="1"/>
</dbReference>
<keyword evidence="2 6" id="KW-0698">rRNA processing</keyword>
<dbReference type="GO" id="GO:0052907">
    <property type="term" value="F:23S rRNA (adenine(1618)-N(6))-methyltransferase activity"/>
    <property type="evidence" value="ECO:0007669"/>
    <property type="project" value="UniProtKB-EC"/>
</dbReference>
<dbReference type="Pfam" id="PF05971">
    <property type="entry name" value="Methyltransf_10"/>
    <property type="match status" value="1"/>
</dbReference>
<comment type="catalytic activity">
    <reaction evidence="6">
        <text>adenosine(1618) in 23S rRNA + S-adenosyl-L-methionine = N(6)-methyladenosine(1618) in 23S rRNA + S-adenosyl-L-homocysteine + H(+)</text>
        <dbReference type="Rhea" id="RHEA:16497"/>
        <dbReference type="Rhea" id="RHEA-COMP:10229"/>
        <dbReference type="Rhea" id="RHEA-COMP:10231"/>
        <dbReference type="ChEBI" id="CHEBI:15378"/>
        <dbReference type="ChEBI" id="CHEBI:57856"/>
        <dbReference type="ChEBI" id="CHEBI:59789"/>
        <dbReference type="ChEBI" id="CHEBI:74411"/>
        <dbReference type="ChEBI" id="CHEBI:74449"/>
        <dbReference type="EC" id="2.1.1.181"/>
    </reaction>
</comment>
<proteinExistence type="inferred from homology"/>
<reference evidence="8 9" key="1">
    <citation type="submission" date="2024-09" db="EMBL/GenBank/DDBJ databases">
        <authorList>
            <person name="Sun Q."/>
            <person name="Mori K."/>
        </authorList>
    </citation>
    <scope>NUCLEOTIDE SEQUENCE [LARGE SCALE GENOMIC DNA]</scope>
    <source>
        <strain evidence="8 9">CECT 8064</strain>
    </source>
</reference>
<feature type="compositionally biased region" description="Basic and acidic residues" evidence="7">
    <location>
        <begin position="215"/>
        <end position="224"/>
    </location>
</feature>
<evidence type="ECO:0000256" key="5">
    <source>
        <dbReference type="ARBA" id="ARBA00022691"/>
    </source>
</evidence>
<evidence type="ECO:0000256" key="6">
    <source>
        <dbReference type="HAMAP-Rule" id="MF_01848"/>
    </source>
</evidence>
<evidence type="ECO:0000256" key="4">
    <source>
        <dbReference type="ARBA" id="ARBA00022679"/>
    </source>
</evidence>
<dbReference type="CDD" id="cd02440">
    <property type="entry name" value="AdoMet_MTases"/>
    <property type="match status" value="1"/>
</dbReference>
<name>A0ABV5HJ22_9VIBR</name>
<sequence>MTQRSPQATSQSASAPLKWTVIKSKPGLHARNLHQGRYDFSVLVKELPELKAHIVTTPKGESSIDFANPQSVILLNNALLKHYYGVTEWQIPSGFLCPPIPGRADYIHRLADVLTSECKGLKHGLINALDIGVGANCIYPIVGVRAYGWRYVGSDIDPISVENAQRIVERNSRLKGQIECRLQSDRTSMFANVIRPGEFYDVTTCNPPFHRSEQEAAQGSERKQRNLAANKVKRRGTSATEAKNTTLNFGGQKAELWCPGGETSFVKQMATESRLYAQQVAWFSTLLSKKENVRWLKKQLQSVGAVEAKVVEMQQGQKVSRFVAWTFKTPEQRHQWFKYKC</sequence>
<dbReference type="PANTHER" id="PTHR13393:SF0">
    <property type="entry name" value="RNA N6-ADENOSINE-METHYLTRANSFERASE METTL16"/>
    <property type="match status" value="1"/>
</dbReference>
<dbReference type="InterPro" id="IPR010286">
    <property type="entry name" value="METTL16/RlmF"/>
</dbReference>
<evidence type="ECO:0000313" key="9">
    <source>
        <dbReference type="Proteomes" id="UP001589645"/>
    </source>
</evidence>
<dbReference type="NCBIfam" id="NF008725">
    <property type="entry name" value="PRK11727.1"/>
    <property type="match status" value="1"/>
</dbReference>
<dbReference type="Proteomes" id="UP001589645">
    <property type="component" value="Unassembled WGS sequence"/>
</dbReference>
<keyword evidence="3 6" id="KW-0489">Methyltransferase</keyword>
<dbReference type="EMBL" id="JBHMEP010000001">
    <property type="protein sequence ID" value="MFB9134227.1"/>
    <property type="molecule type" value="Genomic_DNA"/>
</dbReference>
<dbReference type="InterPro" id="IPR016909">
    <property type="entry name" value="rRNA_lsu_MeTfrase_F"/>
</dbReference>
<keyword evidence="5 6" id="KW-0949">S-adenosyl-L-methionine</keyword>
<accession>A0ABV5HJ22</accession>
<feature type="region of interest" description="Disordered" evidence="7">
    <location>
        <begin position="215"/>
        <end position="245"/>
    </location>
</feature>
<comment type="function">
    <text evidence="6">Specifically methylates the adenine in position 1618 of 23S rRNA.</text>
</comment>
<keyword evidence="1 6" id="KW-0963">Cytoplasm</keyword>
<dbReference type="HAMAP" id="MF_01848">
    <property type="entry name" value="23SrRNA_methyltr_F"/>
    <property type="match status" value="1"/>
</dbReference>
<comment type="caution">
    <text evidence="8">The sequence shown here is derived from an EMBL/GenBank/DDBJ whole genome shotgun (WGS) entry which is preliminary data.</text>
</comment>
<evidence type="ECO:0000313" key="8">
    <source>
        <dbReference type="EMBL" id="MFB9134227.1"/>
    </source>
</evidence>
<gene>
    <name evidence="6 8" type="primary">rlmF</name>
    <name evidence="8" type="ORF">ACFFUV_04490</name>
</gene>
<evidence type="ECO:0000256" key="2">
    <source>
        <dbReference type="ARBA" id="ARBA00022552"/>
    </source>
</evidence>
<comment type="subcellular location">
    <subcellularLocation>
        <location evidence="6">Cytoplasm</location>
    </subcellularLocation>
</comment>
<comment type="similarity">
    <text evidence="6">Belongs to the methyltransferase superfamily. METTL16/RlmF family.</text>
</comment>
<dbReference type="PIRSF" id="PIRSF029038">
    <property type="entry name" value="Mtase_YbiN_prd"/>
    <property type="match status" value="1"/>
</dbReference>
<dbReference type="RefSeq" id="WP_390190035.1">
    <property type="nucleotide sequence ID" value="NZ_JBHMEP010000001.1"/>
</dbReference>